<dbReference type="eggNOG" id="ENOG502S35J">
    <property type="taxonomic scope" value="Eukaryota"/>
</dbReference>
<protein>
    <recommendedName>
        <fullName evidence="2">Microbial-type PARG catalytic domain-containing protein</fullName>
    </recommendedName>
</protein>
<dbReference type="OrthoDB" id="9985428at2759"/>
<feature type="region of interest" description="Disordered" evidence="1">
    <location>
        <begin position="1"/>
        <end position="26"/>
    </location>
</feature>
<dbReference type="Gene3D" id="3.40.220.10">
    <property type="entry name" value="Leucine Aminopeptidase, subunit E, domain 1"/>
    <property type="match status" value="2"/>
</dbReference>
<dbReference type="SUPFAM" id="SSF52949">
    <property type="entry name" value="Macro domain-like"/>
    <property type="match status" value="1"/>
</dbReference>
<evidence type="ECO:0000259" key="2">
    <source>
        <dbReference type="Pfam" id="PF10021"/>
    </source>
</evidence>
<dbReference type="PANTHER" id="PTHR35596">
    <property type="entry name" value="DUF2263 DOMAIN-CONTAINING PROTEIN"/>
    <property type="match status" value="1"/>
</dbReference>
<feature type="domain" description="Microbial-type PARG catalytic" evidence="2">
    <location>
        <begin position="113"/>
        <end position="207"/>
    </location>
</feature>
<dbReference type="AlphaFoldDB" id="F0XN44"/>
<feature type="compositionally biased region" description="Basic and acidic residues" evidence="1">
    <location>
        <begin position="304"/>
        <end position="316"/>
    </location>
</feature>
<dbReference type="InParanoid" id="F0XN44"/>
<dbReference type="InterPro" id="IPR019261">
    <property type="entry name" value="PARG_cat_microbial"/>
</dbReference>
<evidence type="ECO:0000256" key="1">
    <source>
        <dbReference type="SAM" id="MobiDB-lite"/>
    </source>
</evidence>
<dbReference type="EMBL" id="GL629795">
    <property type="protein sequence ID" value="EFX00824.1"/>
    <property type="molecule type" value="Genomic_DNA"/>
</dbReference>
<dbReference type="GeneID" id="25974835"/>
<reference evidence="3 4" key="1">
    <citation type="journal article" date="2011" name="Proc. Natl. Acad. Sci. U.S.A.">
        <title>Genome and transcriptome analyses of the mountain pine beetle-fungal symbiont Grosmannia clavigera, a lodgepole pine pathogen.</title>
        <authorList>
            <person name="DiGuistini S."/>
            <person name="Wang Y."/>
            <person name="Liao N.Y."/>
            <person name="Taylor G."/>
            <person name="Tanguay P."/>
            <person name="Feau N."/>
            <person name="Henrissat B."/>
            <person name="Chan S.K."/>
            <person name="Hesse-Orce U."/>
            <person name="Alamouti S.M."/>
            <person name="Tsui C.K.M."/>
            <person name="Docking R.T."/>
            <person name="Levasseur A."/>
            <person name="Haridas S."/>
            <person name="Robertson G."/>
            <person name="Birol I."/>
            <person name="Holt R.A."/>
            <person name="Marra M.A."/>
            <person name="Hamelin R.C."/>
            <person name="Hirst M."/>
            <person name="Jones S.J.M."/>
            <person name="Bohlmann J."/>
            <person name="Breuil C."/>
        </authorList>
    </citation>
    <scope>NUCLEOTIDE SEQUENCE [LARGE SCALE GENOMIC DNA]</scope>
    <source>
        <strain evidence="4">kw1407 / UAMH 11150</strain>
    </source>
</reference>
<sequence length="656" mass="72253">MWPTHHRLPQQSKAEPKAEPTRKWRDGKLTFLPLRGPVRGSSVSSVASSQAEPAGFRSAVPPADYPLGQRARLQATAQETLNVLPGLLHELGTMQDASDTEKLTVDAAPRLHPDRCPAFSRPATIRVVDDDTLNVAVALGSCQLHGHSQRPPIVVNFANRRHPGGGWRNGAMAQEEALCYRSSLSLSLHQSLYPLGRDEVFYSRYVLVMRSDMSSGHHLLAPAVPPRLLPVVSAVTVAALYRPPVQSLTVRGAGHDEQREQHRSRKRRQQHGHEDDRCKRERNDSREGRESRASRASSQTADGRAVRPDSRMHSSDDYGDGEIDNAYDCLLDPELAAARAMASSPRSSRPSSPPGHTKLVFAKDRDRDATKAKMRLTLRAAARHGHDQLVLGALGCGVFGNPAEDVAHCWLEVLHEDEFAGAVKSLFDIGWQHPGKRAAVTAVYFWGQKELSLASSTSDPLSLRSDYYFHGTRRSCSIGDYGVQPCHNSDCNLCSILRDSFKLSRADSAGMFGPGIYTTPISSSKQDEPQDCLYRNQNWTGTDLKLQKPISMPKITIFAPWSTPCFSAESCAAGHSHSTGQIKTAPDRILDTMLYVHPITNVLVSTRALTASLIQVRAVTRDKGGAVDYPEIVLYDEKAIVPCGLIMYTREGWMPR</sequence>
<dbReference type="Gene3D" id="3.90.228.10">
    <property type="match status" value="1"/>
</dbReference>
<dbReference type="RefSeq" id="XP_014170306.1">
    <property type="nucleotide sequence ID" value="XM_014314831.1"/>
</dbReference>
<dbReference type="HOGENOM" id="CLU_417991_0_0_1"/>
<dbReference type="PANTHER" id="PTHR35596:SF1">
    <property type="entry name" value="MICROBIAL-TYPE PARG CATALYTIC DOMAIN-CONTAINING PROTEIN"/>
    <property type="match status" value="1"/>
</dbReference>
<feature type="region of interest" description="Disordered" evidence="1">
    <location>
        <begin position="249"/>
        <end position="320"/>
    </location>
</feature>
<feature type="compositionally biased region" description="Basic and acidic residues" evidence="1">
    <location>
        <begin position="14"/>
        <end position="26"/>
    </location>
</feature>
<dbReference type="InterPro" id="IPR043472">
    <property type="entry name" value="Macro_dom-like"/>
</dbReference>
<feature type="compositionally biased region" description="Basic and acidic residues" evidence="1">
    <location>
        <begin position="271"/>
        <end position="293"/>
    </location>
</feature>
<evidence type="ECO:0000313" key="4">
    <source>
        <dbReference type="Proteomes" id="UP000007796"/>
    </source>
</evidence>
<evidence type="ECO:0000313" key="3">
    <source>
        <dbReference type="EMBL" id="EFX00824.1"/>
    </source>
</evidence>
<proteinExistence type="predicted"/>
<dbReference type="SUPFAM" id="SSF56399">
    <property type="entry name" value="ADP-ribosylation"/>
    <property type="match status" value="1"/>
</dbReference>
<name>F0XN44_GROCL</name>
<organism evidence="4">
    <name type="scientific">Grosmannia clavigera (strain kw1407 / UAMH 11150)</name>
    <name type="common">Blue stain fungus</name>
    <name type="synonym">Graphiocladiella clavigera</name>
    <dbReference type="NCBI Taxonomy" id="655863"/>
    <lineage>
        <taxon>Eukaryota</taxon>
        <taxon>Fungi</taxon>
        <taxon>Dikarya</taxon>
        <taxon>Ascomycota</taxon>
        <taxon>Pezizomycotina</taxon>
        <taxon>Sordariomycetes</taxon>
        <taxon>Sordariomycetidae</taxon>
        <taxon>Ophiostomatales</taxon>
        <taxon>Ophiostomataceae</taxon>
        <taxon>Leptographium</taxon>
    </lineage>
</organism>
<dbReference type="Pfam" id="PF10021">
    <property type="entry name" value="PARG_cat_microb"/>
    <property type="match status" value="1"/>
</dbReference>
<feature type="region of interest" description="Disordered" evidence="1">
    <location>
        <begin position="338"/>
        <end position="359"/>
    </location>
</feature>
<feature type="compositionally biased region" description="Low complexity" evidence="1">
    <location>
        <begin position="338"/>
        <end position="350"/>
    </location>
</feature>
<dbReference type="Proteomes" id="UP000007796">
    <property type="component" value="Unassembled WGS sequence"/>
</dbReference>
<keyword evidence="4" id="KW-1185">Reference proteome</keyword>
<gene>
    <name evidence="3" type="ORF">CMQ_1905</name>
</gene>
<accession>F0XN44</accession>